<proteinExistence type="predicted"/>
<reference evidence="1" key="2">
    <citation type="submission" date="2025-09" db="UniProtKB">
        <authorList>
            <consortium name="EnsemblPlants"/>
        </authorList>
    </citation>
    <scope>IDENTIFICATION</scope>
</reference>
<keyword evidence="2" id="KW-1185">Reference proteome</keyword>
<reference evidence="1" key="1">
    <citation type="submission" date="2021-05" db="EMBL/GenBank/DDBJ databases">
        <authorList>
            <person name="Scholz U."/>
            <person name="Mascher M."/>
            <person name="Fiebig A."/>
        </authorList>
    </citation>
    <scope>NUCLEOTIDE SEQUENCE [LARGE SCALE GENOMIC DNA]</scope>
</reference>
<sequence>MASCGGGSGGDDGGRRSPPAVLYEDLVEVREQAARLQSMLQVSPSVAAVDAREVVSGMMARLSSAMSVLDTAGAAAASPASSGTGRGPSGRRKRPGAAAAASGPHRRSSSSRRRTKSPFIKMVTAAKLDDGKSWRKYGQKNIHDSINPRSYYRCTYKTDQGCMATRQVQKSHSDPSELEISYYGQHTCRDPATFSSFIVQGAAAATAPSDGANLISFDGDASTSTSAFPHRFVKETVDHRVPFSRFSSYSSSPAHEGPNEGAPSGSPSPACYETFMQYAGGQLADVLGRTTSPLTVGSAPAEYWPVVKIAGVDVDAAGASMDSFPSSPSSLGFMSGSLGSFGGNNLGGDDDLFDFDS</sequence>
<name>A0ACD5WQP0_AVESA</name>
<evidence type="ECO:0000313" key="1">
    <source>
        <dbReference type="EnsemblPlants" id="AVESA.00010b.r2.4CG1258490.1.CDS"/>
    </source>
</evidence>
<dbReference type="Proteomes" id="UP001732700">
    <property type="component" value="Chromosome 4C"/>
</dbReference>
<organism evidence="1 2">
    <name type="scientific">Avena sativa</name>
    <name type="common">Oat</name>
    <dbReference type="NCBI Taxonomy" id="4498"/>
    <lineage>
        <taxon>Eukaryota</taxon>
        <taxon>Viridiplantae</taxon>
        <taxon>Streptophyta</taxon>
        <taxon>Embryophyta</taxon>
        <taxon>Tracheophyta</taxon>
        <taxon>Spermatophyta</taxon>
        <taxon>Magnoliopsida</taxon>
        <taxon>Liliopsida</taxon>
        <taxon>Poales</taxon>
        <taxon>Poaceae</taxon>
        <taxon>BOP clade</taxon>
        <taxon>Pooideae</taxon>
        <taxon>Poodae</taxon>
        <taxon>Poeae</taxon>
        <taxon>Poeae Chloroplast Group 1 (Aveneae type)</taxon>
        <taxon>Aveninae</taxon>
        <taxon>Avena</taxon>
    </lineage>
</organism>
<evidence type="ECO:0000313" key="2">
    <source>
        <dbReference type="Proteomes" id="UP001732700"/>
    </source>
</evidence>
<accession>A0ACD5WQP0</accession>
<protein>
    <submittedName>
        <fullName evidence="1">Uncharacterized protein</fullName>
    </submittedName>
</protein>
<dbReference type="EnsemblPlants" id="AVESA.00010b.r2.4CG1258490.1">
    <property type="protein sequence ID" value="AVESA.00010b.r2.4CG1258490.1.CDS"/>
    <property type="gene ID" value="AVESA.00010b.r2.4CG1258490"/>
</dbReference>